<protein>
    <submittedName>
        <fullName evidence="3">Glycosyltransferase</fullName>
        <ecNumber evidence="3">2.4.-.-</ecNumber>
    </submittedName>
</protein>
<dbReference type="SUPFAM" id="SSF53756">
    <property type="entry name" value="UDP-Glycosyltransferase/glycogen phosphorylase"/>
    <property type="match status" value="1"/>
</dbReference>
<dbReference type="EC" id="2.4.-.-" evidence="3"/>
<keyword evidence="3" id="KW-0328">Glycosyltransferase</keyword>
<accession>A0ABW2ZB50</accession>
<feature type="domain" description="Glycosyltransferase subfamily 4-like N-terminal" evidence="2">
    <location>
        <begin position="30"/>
        <end position="174"/>
    </location>
</feature>
<dbReference type="PANTHER" id="PTHR12526:SF630">
    <property type="entry name" value="GLYCOSYLTRANSFERASE"/>
    <property type="match status" value="1"/>
</dbReference>
<name>A0ABW2ZB50_9FLAO</name>
<dbReference type="Pfam" id="PF00534">
    <property type="entry name" value="Glycos_transf_1"/>
    <property type="match status" value="1"/>
</dbReference>
<dbReference type="InterPro" id="IPR028098">
    <property type="entry name" value="Glyco_trans_4-like_N"/>
</dbReference>
<dbReference type="PANTHER" id="PTHR12526">
    <property type="entry name" value="GLYCOSYLTRANSFERASE"/>
    <property type="match status" value="1"/>
</dbReference>
<evidence type="ECO:0000313" key="4">
    <source>
        <dbReference type="Proteomes" id="UP001597032"/>
    </source>
</evidence>
<dbReference type="GO" id="GO:0016757">
    <property type="term" value="F:glycosyltransferase activity"/>
    <property type="evidence" value="ECO:0007669"/>
    <property type="project" value="UniProtKB-KW"/>
</dbReference>
<gene>
    <name evidence="3" type="ORF">ACFQZW_08575</name>
</gene>
<evidence type="ECO:0000259" key="1">
    <source>
        <dbReference type="Pfam" id="PF00534"/>
    </source>
</evidence>
<comment type="caution">
    <text evidence="3">The sequence shown here is derived from an EMBL/GenBank/DDBJ whole genome shotgun (WGS) entry which is preliminary data.</text>
</comment>
<keyword evidence="3" id="KW-0808">Transferase</keyword>
<keyword evidence="4" id="KW-1185">Reference proteome</keyword>
<dbReference type="Proteomes" id="UP001597032">
    <property type="component" value="Unassembled WGS sequence"/>
</dbReference>
<dbReference type="EMBL" id="JBHTIC010000008">
    <property type="protein sequence ID" value="MFD0762134.1"/>
    <property type="molecule type" value="Genomic_DNA"/>
</dbReference>
<dbReference type="InterPro" id="IPR001296">
    <property type="entry name" value="Glyco_trans_1"/>
</dbReference>
<dbReference type="Gene3D" id="3.40.50.2000">
    <property type="entry name" value="Glycogen Phosphorylase B"/>
    <property type="match status" value="2"/>
</dbReference>
<feature type="domain" description="Glycosyl transferase family 1" evidence="1">
    <location>
        <begin position="196"/>
        <end position="347"/>
    </location>
</feature>
<dbReference type="Pfam" id="PF13439">
    <property type="entry name" value="Glyco_transf_4"/>
    <property type="match status" value="1"/>
</dbReference>
<dbReference type="RefSeq" id="WP_386782399.1">
    <property type="nucleotide sequence ID" value="NZ_JBHTIC010000008.1"/>
</dbReference>
<proteinExistence type="predicted"/>
<organism evidence="3 4">
    <name type="scientific">Lutibacter aestuarii</name>
    <dbReference type="NCBI Taxonomy" id="861111"/>
    <lineage>
        <taxon>Bacteria</taxon>
        <taxon>Pseudomonadati</taxon>
        <taxon>Bacteroidota</taxon>
        <taxon>Flavobacteriia</taxon>
        <taxon>Flavobacteriales</taxon>
        <taxon>Flavobacteriaceae</taxon>
        <taxon>Lutibacter</taxon>
    </lineage>
</organism>
<sequence>MLRCARNDIKNYSIIKQLNVIQLIDSLQAGGAEMMAVNIANGLAELSVVSHIGVTRKEGDLKEKIAPNVSYVFLNKKYALDIVALKKLITYVKKHQINLIHAHSSSYFMAYLVTLFCPNVRLIWHDHYGNSEQVSNRSIFPLKLISRRFKAILSVNKKLADWARLNLKAPQVTYLSNFAVLTKTSNDIIFLKGITGKRIVCLANLRPQKDHLNLLEAFTKIKQCHPNWSLHLVGMDFKDTYASQINSFIVANDLNNHVFLYGSIKNVAEVLQQAAIGVLASKSEGLPVALLEYGLEKLPVVVTNVGECSSVVKHQQCGLVVPAENSNELANALQFLIENAHKRDAWGVALQQRIQQNYSQEVYMNKLVEIYKDES</sequence>
<evidence type="ECO:0000313" key="3">
    <source>
        <dbReference type="EMBL" id="MFD0762134.1"/>
    </source>
</evidence>
<evidence type="ECO:0000259" key="2">
    <source>
        <dbReference type="Pfam" id="PF13439"/>
    </source>
</evidence>
<reference evidence="4" key="1">
    <citation type="journal article" date="2019" name="Int. J. Syst. Evol. Microbiol.">
        <title>The Global Catalogue of Microorganisms (GCM) 10K type strain sequencing project: providing services to taxonomists for standard genome sequencing and annotation.</title>
        <authorList>
            <consortium name="The Broad Institute Genomics Platform"/>
            <consortium name="The Broad Institute Genome Sequencing Center for Infectious Disease"/>
            <person name="Wu L."/>
            <person name="Ma J."/>
        </authorList>
    </citation>
    <scope>NUCLEOTIDE SEQUENCE [LARGE SCALE GENOMIC DNA]</scope>
    <source>
        <strain evidence="4">CCUG 60022</strain>
    </source>
</reference>